<dbReference type="InterPro" id="IPR013538">
    <property type="entry name" value="ASHA1/2-like_C"/>
</dbReference>
<evidence type="ECO:0000313" key="3">
    <source>
        <dbReference type="EMBL" id="GGM46909.1"/>
    </source>
</evidence>
<dbReference type="Proteomes" id="UP000637578">
    <property type="component" value="Unassembled WGS sequence"/>
</dbReference>
<dbReference type="AlphaFoldDB" id="A0A8J3CC32"/>
<comment type="similarity">
    <text evidence="1">Belongs to the AHA1 family.</text>
</comment>
<reference evidence="3" key="1">
    <citation type="journal article" date="2014" name="Int. J. Syst. Evol. Microbiol.">
        <title>Complete genome sequence of Corynebacterium casei LMG S-19264T (=DSM 44701T), isolated from a smear-ripened cheese.</title>
        <authorList>
            <consortium name="US DOE Joint Genome Institute (JGI-PGF)"/>
            <person name="Walter F."/>
            <person name="Albersmeier A."/>
            <person name="Kalinowski J."/>
            <person name="Ruckert C."/>
        </authorList>
    </citation>
    <scope>NUCLEOTIDE SEQUENCE</scope>
    <source>
        <strain evidence="3">CGMCC 4.5737</strain>
    </source>
</reference>
<keyword evidence="4" id="KW-1185">Reference proteome</keyword>
<dbReference type="RefSeq" id="WP_189055746.1">
    <property type="nucleotide sequence ID" value="NZ_BMMK01000006.1"/>
</dbReference>
<sequence>MSTTRSIRFQEFFPHPVERVWAALTEPSAIAKWLMDNDFVPEVGRTFTLRAERVPFRPDGTIPCRVVECDPPTTLAYTWASDSWIVCYRLEPAEVDGVAGTRLHFEHSGFDLDNPRDAFAYDKMGRGWRSMGPDLARVLDELAASSA</sequence>
<feature type="domain" description="Activator of Hsp90 ATPase homologue 1/2-like C-terminal" evidence="2">
    <location>
        <begin position="15"/>
        <end position="139"/>
    </location>
</feature>
<dbReference type="Pfam" id="PF08327">
    <property type="entry name" value="AHSA1"/>
    <property type="match status" value="1"/>
</dbReference>
<evidence type="ECO:0000313" key="4">
    <source>
        <dbReference type="Proteomes" id="UP000637578"/>
    </source>
</evidence>
<organism evidence="3 4">
    <name type="scientific">Longimycelium tulufanense</name>
    <dbReference type="NCBI Taxonomy" id="907463"/>
    <lineage>
        <taxon>Bacteria</taxon>
        <taxon>Bacillati</taxon>
        <taxon>Actinomycetota</taxon>
        <taxon>Actinomycetes</taxon>
        <taxon>Pseudonocardiales</taxon>
        <taxon>Pseudonocardiaceae</taxon>
        <taxon>Longimycelium</taxon>
    </lineage>
</organism>
<gene>
    <name evidence="3" type="ORF">GCM10012275_17470</name>
</gene>
<dbReference type="Gene3D" id="3.30.530.20">
    <property type="match status" value="1"/>
</dbReference>
<evidence type="ECO:0000256" key="1">
    <source>
        <dbReference type="ARBA" id="ARBA00006817"/>
    </source>
</evidence>
<dbReference type="EMBL" id="BMMK01000006">
    <property type="protein sequence ID" value="GGM46909.1"/>
    <property type="molecule type" value="Genomic_DNA"/>
</dbReference>
<dbReference type="InterPro" id="IPR023393">
    <property type="entry name" value="START-like_dom_sf"/>
</dbReference>
<protein>
    <recommendedName>
        <fullName evidence="2">Activator of Hsp90 ATPase homologue 1/2-like C-terminal domain-containing protein</fullName>
    </recommendedName>
</protein>
<name>A0A8J3CC32_9PSEU</name>
<dbReference type="CDD" id="cd07814">
    <property type="entry name" value="SRPBCC_CalC_Aha1-like"/>
    <property type="match status" value="1"/>
</dbReference>
<evidence type="ECO:0000259" key="2">
    <source>
        <dbReference type="Pfam" id="PF08327"/>
    </source>
</evidence>
<dbReference type="SUPFAM" id="SSF55961">
    <property type="entry name" value="Bet v1-like"/>
    <property type="match status" value="1"/>
</dbReference>
<accession>A0A8J3CC32</accession>
<proteinExistence type="inferred from homology"/>
<comment type="caution">
    <text evidence="3">The sequence shown here is derived from an EMBL/GenBank/DDBJ whole genome shotgun (WGS) entry which is preliminary data.</text>
</comment>
<reference evidence="3" key="2">
    <citation type="submission" date="2020-09" db="EMBL/GenBank/DDBJ databases">
        <authorList>
            <person name="Sun Q."/>
            <person name="Zhou Y."/>
        </authorList>
    </citation>
    <scope>NUCLEOTIDE SEQUENCE</scope>
    <source>
        <strain evidence="3">CGMCC 4.5737</strain>
    </source>
</reference>